<dbReference type="Pfam" id="PF08241">
    <property type="entry name" value="Methyltransf_11"/>
    <property type="match status" value="1"/>
</dbReference>
<keyword evidence="6" id="KW-1185">Reference proteome</keyword>
<evidence type="ECO:0000313" key="6">
    <source>
        <dbReference type="Proteomes" id="UP000013063"/>
    </source>
</evidence>
<evidence type="ECO:0000256" key="1">
    <source>
        <dbReference type="ARBA" id="ARBA00022603"/>
    </source>
</evidence>
<dbReference type="PANTHER" id="PTHR43464:SF19">
    <property type="entry name" value="UBIQUINONE BIOSYNTHESIS O-METHYLTRANSFERASE, MITOCHONDRIAL"/>
    <property type="match status" value="1"/>
</dbReference>
<dbReference type="GO" id="GO:0008757">
    <property type="term" value="F:S-adenosylmethionine-dependent methyltransferase activity"/>
    <property type="evidence" value="ECO:0007669"/>
    <property type="project" value="InterPro"/>
</dbReference>
<dbReference type="AlphaFoldDB" id="R0E5D2"/>
<dbReference type="eggNOG" id="COG2227">
    <property type="taxonomic scope" value="Bacteria"/>
</dbReference>
<protein>
    <recommendedName>
        <fullName evidence="4">Methyltransferase type 11 domain-containing protein</fullName>
    </recommendedName>
</protein>
<accession>R0E5D2</accession>
<dbReference type="Proteomes" id="UP000013063">
    <property type="component" value="Unassembled WGS sequence"/>
</dbReference>
<dbReference type="InterPro" id="IPR029063">
    <property type="entry name" value="SAM-dependent_MTases_sf"/>
</dbReference>
<dbReference type="InterPro" id="IPR013216">
    <property type="entry name" value="Methyltransf_11"/>
</dbReference>
<dbReference type="GO" id="GO:0032259">
    <property type="term" value="P:methylation"/>
    <property type="evidence" value="ECO:0007669"/>
    <property type="project" value="UniProtKB-KW"/>
</dbReference>
<proteinExistence type="predicted"/>
<keyword evidence="2" id="KW-0808">Transferase</keyword>
<reference evidence="5 6" key="1">
    <citation type="journal article" date="2013" name="Genome Announc.">
        <title>Draft Genome Sequence for Caulobacter sp. Strain OR37, a Bacterium Tolerant to Heavy Metals.</title>
        <authorList>
            <person name="Utturkar S.M."/>
            <person name="Bollmann A."/>
            <person name="Brzoska R.M."/>
            <person name="Klingeman D.M."/>
            <person name="Epstein S.E."/>
            <person name="Palumbo A.V."/>
            <person name="Brown S.D."/>
        </authorList>
    </citation>
    <scope>NUCLEOTIDE SEQUENCE [LARGE SCALE GENOMIC DNA]</scope>
    <source>
        <strain evidence="5 6">OR37</strain>
    </source>
</reference>
<name>R0E5D2_CAUVI</name>
<keyword evidence="1" id="KW-0489">Methyltransferase</keyword>
<organism evidence="5 6">
    <name type="scientific">Caulobacter vibrioides OR37</name>
    <dbReference type="NCBI Taxonomy" id="1292034"/>
    <lineage>
        <taxon>Bacteria</taxon>
        <taxon>Pseudomonadati</taxon>
        <taxon>Pseudomonadota</taxon>
        <taxon>Alphaproteobacteria</taxon>
        <taxon>Caulobacterales</taxon>
        <taxon>Caulobacteraceae</taxon>
        <taxon>Caulobacter</taxon>
    </lineage>
</organism>
<dbReference type="SUPFAM" id="SSF53335">
    <property type="entry name" value="S-adenosyl-L-methionine-dependent methyltransferases"/>
    <property type="match status" value="1"/>
</dbReference>
<evidence type="ECO:0000256" key="3">
    <source>
        <dbReference type="ARBA" id="ARBA00022691"/>
    </source>
</evidence>
<evidence type="ECO:0000313" key="5">
    <source>
        <dbReference type="EMBL" id="ENZ80768.1"/>
    </source>
</evidence>
<feature type="domain" description="Methyltransferase type 11" evidence="4">
    <location>
        <begin position="48"/>
        <end position="142"/>
    </location>
</feature>
<dbReference type="PATRIC" id="fig|1292034.3.peg.3320"/>
<sequence>MSSPATFDAPELSRAYADLRRQEGRPNDEIETPALRSLLPALTGLRVVDLGCGAGQMASWAADQGASAVRAFDASARMIEKARAAAGRPVVEYAVLPIEDIALAPGSADVVMSGLAFHYIQDIEALFSRIHGWLAPGGLLAFSVEHPIMTCAARAWFHDERGERLHWPVDRYLEEGGRTVEWLGTTIERVHRTVSSYARALIGAGFQIVDMREPAPTSDQIERWPALGDHRRRPPFLLMAGRSASTPGTDFQIRTRS</sequence>
<keyword evidence="3" id="KW-0949">S-adenosyl-L-methionine</keyword>
<dbReference type="EMBL" id="APMP01000026">
    <property type="protein sequence ID" value="ENZ80768.1"/>
    <property type="molecule type" value="Genomic_DNA"/>
</dbReference>
<evidence type="ECO:0000256" key="2">
    <source>
        <dbReference type="ARBA" id="ARBA00022679"/>
    </source>
</evidence>
<dbReference type="STRING" id="1292034.OR37_03348"/>
<dbReference type="RefSeq" id="WP_004622392.1">
    <property type="nucleotide sequence ID" value="NZ_APMP01000026.1"/>
</dbReference>
<evidence type="ECO:0000259" key="4">
    <source>
        <dbReference type="Pfam" id="PF08241"/>
    </source>
</evidence>
<gene>
    <name evidence="5" type="ORF">OR37_03348</name>
</gene>
<dbReference type="CDD" id="cd02440">
    <property type="entry name" value="AdoMet_MTases"/>
    <property type="match status" value="1"/>
</dbReference>
<dbReference type="PANTHER" id="PTHR43464">
    <property type="entry name" value="METHYLTRANSFERASE"/>
    <property type="match status" value="1"/>
</dbReference>
<comment type="caution">
    <text evidence="5">The sequence shown here is derived from an EMBL/GenBank/DDBJ whole genome shotgun (WGS) entry which is preliminary data.</text>
</comment>
<dbReference type="Gene3D" id="3.40.50.150">
    <property type="entry name" value="Vaccinia Virus protein VP39"/>
    <property type="match status" value="1"/>
</dbReference>